<evidence type="ECO:0000313" key="2">
    <source>
        <dbReference type="Proteomes" id="UP001499895"/>
    </source>
</evidence>
<accession>A0ABP3J8P3</accession>
<dbReference type="Proteomes" id="UP001499895">
    <property type="component" value="Unassembled WGS sequence"/>
</dbReference>
<reference evidence="2" key="1">
    <citation type="journal article" date="2019" name="Int. J. Syst. Evol. Microbiol.">
        <title>The Global Catalogue of Microorganisms (GCM) 10K type strain sequencing project: providing services to taxonomists for standard genome sequencing and annotation.</title>
        <authorList>
            <consortium name="The Broad Institute Genomics Platform"/>
            <consortium name="The Broad Institute Genome Sequencing Center for Infectious Disease"/>
            <person name="Wu L."/>
            <person name="Ma J."/>
        </authorList>
    </citation>
    <scope>NUCLEOTIDE SEQUENCE [LARGE SCALE GENOMIC DNA]</scope>
    <source>
        <strain evidence="2">JCM 10649</strain>
    </source>
</reference>
<protein>
    <submittedName>
        <fullName evidence="1">Uncharacterized protein</fullName>
    </submittedName>
</protein>
<dbReference type="InterPro" id="IPR046036">
    <property type="entry name" value="DUF5994"/>
</dbReference>
<proteinExistence type="predicted"/>
<name>A0ABP3J8P3_9ACTN</name>
<keyword evidence="2" id="KW-1185">Reference proteome</keyword>
<comment type="caution">
    <text evidence="1">The sequence shown here is derived from an EMBL/GenBank/DDBJ whole genome shotgun (WGS) entry which is preliminary data.</text>
</comment>
<dbReference type="RefSeq" id="WP_344084778.1">
    <property type="nucleotide sequence ID" value="NZ_BAAAHB010000003.1"/>
</dbReference>
<evidence type="ECO:0000313" key="1">
    <source>
        <dbReference type="EMBL" id="GAA0445524.1"/>
    </source>
</evidence>
<dbReference type="Pfam" id="PF19457">
    <property type="entry name" value="DUF5994"/>
    <property type="match status" value="1"/>
</dbReference>
<organism evidence="1 2">
    <name type="scientific">Streptomyces stramineus</name>
    <dbReference type="NCBI Taxonomy" id="173861"/>
    <lineage>
        <taxon>Bacteria</taxon>
        <taxon>Bacillati</taxon>
        <taxon>Actinomycetota</taxon>
        <taxon>Actinomycetes</taxon>
        <taxon>Kitasatosporales</taxon>
        <taxon>Streptomycetaceae</taxon>
        <taxon>Streptomyces</taxon>
    </lineage>
</organism>
<sequence>MTSTVRTPPVRLALLPPAGGPRRIDGVWWPRTRDLAAELPALLTVLAARWGRVTHVTADSDMWLAGPPHLLHDNSTVRVNRSGREGHRRTICLVSPGIGRCDLTVVPPGTA</sequence>
<gene>
    <name evidence="1" type="ORF">GCM10009544_05340</name>
</gene>
<dbReference type="EMBL" id="BAAAHB010000003">
    <property type="protein sequence ID" value="GAA0445524.1"/>
    <property type="molecule type" value="Genomic_DNA"/>
</dbReference>